<dbReference type="PANTHER" id="PTHR12941:SF10">
    <property type="entry name" value="ER MEMBRANE PROTEIN COMPLEX SUBUNIT 8_9 HOMOLOG"/>
    <property type="match status" value="1"/>
</dbReference>
<protein>
    <recommendedName>
        <fullName evidence="2">MPN domain-containing protein</fullName>
    </recommendedName>
</protein>
<dbReference type="Pfam" id="PF03665">
    <property type="entry name" value="UPF0172"/>
    <property type="match status" value="1"/>
</dbReference>
<evidence type="ECO:0008006" key="2">
    <source>
        <dbReference type="Google" id="ProtNLM"/>
    </source>
</evidence>
<evidence type="ECO:0000313" key="1">
    <source>
        <dbReference type="EMBL" id="CAD9362838.1"/>
    </source>
</evidence>
<sequence length="235" mass="25538">MSDQTVRISRKAQVKMILHAARNPTTQIHGILIGAFGEGPALDVHDALPVFHSPPTKPIIDASLQITEAYIKQNGSESNVELRVVGWYTANELLGDDERPGQAALRVMSGISSMLESPSSGAPIPAHSEPVLILISNSGLASMIGDEAIEKPDAINVFGRDSRKHWLRPIIVSTEGDGDFNSQQAKEVAYAACNLDESKLPIYDFEHHMDCGLRGLKETDWLSNRAVSDFIGKQA</sequence>
<dbReference type="PANTHER" id="PTHR12941">
    <property type="entry name" value="ER MEMBRANE PROTEIN COMPLEX"/>
    <property type="match status" value="1"/>
</dbReference>
<proteinExistence type="predicted"/>
<dbReference type="AlphaFoldDB" id="A0A7S2AB85"/>
<gene>
    <name evidence="1" type="ORF">OSIN01602_LOCUS23025</name>
</gene>
<reference evidence="1" key="1">
    <citation type="submission" date="2021-01" db="EMBL/GenBank/DDBJ databases">
        <authorList>
            <person name="Corre E."/>
            <person name="Pelletier E."/>
            <person name="Niang G."/>
            <person name="Scheremetjew M."/>
            <person name="Finn R."/>
            <person name="Kale V."/>
            <person name="Holt S."/>
            <person name="Cochrane G."/>
            <person name="Meng A."/>
            <person name="Brown T."/>
            <person name="Cohen L."/>
        </authorList>
    </citation>
    <scope>NUCLEOTIDE SEQUENCE</scope>
    <source>
        <strain evidence="1">Grunow 1884</strain>
    </source>
</reference>
<dbReference type="InterPro" id="IPR005366">
    <property type="entry name" value="EMC8/9"/>
</dbReference>
<dbReference type="EMBL" id="HBGO01039721">
    <property type="protein sequence ID" value="CAD9362838.1"/>
    <property type="molecule type" value="Transcribed_RNA"/>
</dbReference>
<dbReference type="Gene3D" id="3.40.140.10">
    <property type="entry name" value="Cytidine Deaminase, domain 2"/>
    <property type="match status" value="1"/>
</dbReference>
<organism evidence="1">
    <name type="scientific">Trieres chinensis</name>
    <name type="common">Marine centric diatom</name>
    <name type="synonym">Odontella sinensis</name>
    <dbReference type="NCBI Taxonomy" id="1514140"/>
    <lineage>
        <taxon>Eukaryota</taxon>
        <taxon>Sar</taxon>
        <taxon>Stramenopiles</taxon>
        <taxon>Ochrophyta</taxon>
        <taxon>Bacillariophyta</taxon>
        <taxon>Mediophyceae</taxon>
        <taxon>Biddulphiophycidae</taxon>
        <taxon>Eupodiscales</taxon>
        <taxon>Parodontellaceae</taxon>
        <taxon>Trieres</taxon>
    </lineage>
</organism>
<name>A0A7S2AB85_TRICV</name>
<accession>A0A7S2AB85</accession>
<dbReference type="GO" id="GO:0072546">
    <property type="term" value="C:EMC complex"/>
    <property type="evidence" value="ECO:0007669"/>
    <property type="project" value="InterPro"/>
</dbReference>